<keyword evidence="8 13" id="KW-0326">Glycosidase</keyword>
<feature type="active site" evidence="11">
    <location>
        <position position="268"/>
    </location>
</feature>
<evidence type="ECO:0000313" key="16">
    <source>
        <dbReference type="Proteomes" id="UP000775872"/>
    </source>
</evidence>
<dbReference type="Pfam" id="PF01532">
    <property type="entry name" value="Glyco_hydro_47"/>
    <property type="match status" value="1"/>
</dbReference>
<evidence type="ECO:0000313" key="15">
    <source>
        <dbReference type="EMBL" id="CAH0048371.1"/>
    </source>
</evidence>
<evidence type="ECO:0000256" key="9">
    <source>
        <dbReference type="ARBA" id="ARBA00047669"/>
    </source>
</evidence>
<evidence type="ECO:0000256" key="2">
    <source>
        <dbReference type="ARBA" id="ARBA00004922"/>
    </source>
</evidence>
<dbReference type="InterPro" id="IPR012341">
    <property type="entry name" value="6hp_glycosidase-like_sf"/>
</dbReference>
<feature type="active site" description="Proton donor" evidence="11">
    <location>
        <position position="120"/>
    </location>
</feature>
<evidence type="ECO:0000256" key="8">
    <source>
        <dbReference type="ARBA" id="ARBA00023295"/>
    </source>
</evidence>
<evidence type="ECO:0000256" key="6">
    <source>
        <dbReference type="ARBA" id="ARBA00023157"/>
    </source>
</evidence>
<sequence length="521" mass="57895">MRSSQLCLSALVLASTALAGPQFHHRRDGSSNEERVEAVKEAYRTAWQGYYDYAFPNDTLHPVSNGYENDRNAWGVTAFDSLSASIILGDRESVNQILEFVPTIDFTTTAKSGESISLFETNIRYFGGLLSVAHDLLTQAPWSDLVDDKSLVDNLLKQAVSLADSVKFAFDTPSGVPDPTIYLNPEPRRAGSSRNNIAEVGTLVLEWTRLSDLTGNPEYAQLAQKAESYILKPTPESGEPFPGLTGTYLNLTDGAFIDSSGGWSGLTDSYYEYLIKMYLYDPEEFSFYKDRWVAAADSTIEYLASHPTSREDITFLSQYQGTQTIPSSSHLASFAGGNFILGGILLNEQKYIDFGVTLAESYFETYRGTAAKIGPEGFRWTDSKLPVDGTINTNPPAGQEAAYAEAGFWATSKYYILRPETTESLYYAYRVTGDKKYQDLAWEGFQAITAATRTGSGYAGLTDVTVVNGGYVDKMESFFLTETLKYFYLIFSEDSEVQVHKDEPNKWVFNTEAHPVKIRGY</sequence>
<evidence type="ECO:0000256" key="1">
    <source>
        <dbReference type="ARBA" id="ARBA00001913"/>
    </source>
</evidence>
<comment type="catalytic activity">
    <reaction evidence="10">
        <text>N(4)-(alpha-D-Man-(1-&gt;2)-alpha-D-Man-(1-&gt;2)-alpha-D-Man-(1-&gt;3)-[alpha-D-Man-(1-&gt;2)-alpha-D-Man-(1-&gt;3)-[alpha-D-Man-(1-&gt;2)-alpha-D-Man-(1-&gt;6)]-alpha-D-Man-(1-&gt;6)]-beta-D-Man-(1-&gt;4)-beta-D-GlcNAc-(1-&gt;4)-beta-D-GlcNAc)-L-asparaginyl-[protein] (N-glucan mannose isomer 9A1,2,3B1,2,3) + 4 H2O = N(4)-(alpha-D-Man-(1-&gt;3)-[alpha-D-Man-(1-&gt;3)-[alpha-D-Man-(1-&gt;6)]-alpha-D-Man-(1-&gt;6)]-beta-D-Man-(1-&gt;4)-beta-D-GlcNAc-(1-&gt;4)-beta-D-GlcNAc)-L-asparaginyl-[protein] (N-glucan mannose isomer 5A1,2) + 4 beta-D-mannose</text>
        <dbReference type="Rhea" id="RHEA:56008"/>
        <dbReference type="Rhea" id="RHEA-COMP:14356"/>
        <dbReference type="Rhea" id="RHEA-COMP:14367"/>
        <dbReference type="ChEBI" id="CHEBI:15377"/>
        <dbReference type="ChEBI" id="CHEBI:28563"/>
        <dbReference type="ChEBI" id="CHEBI:59087"/>
        <dbReference type="ChEBI" id="CHEBI:139493"/>
        <dbReference type="EC" id="3.2.1.113"/>
    </reaction>
</comment>
<keyword evidence="4 14" id="KW-0732">Signal</keyword>
<protein>
    <recommendedName>
        <fullName evidence="13">alpha-1,2-Mannosidase</fullName>
        <ecNumber evidence="13">3.2.1.-</ecNumber>
    </recommendedName>
</protein>
<keyword evidence="5 13" id="KW-0378">Hydrolase</keyword>
<dbReference type="GO" id="GO:0004571">
    <property type="term" value="F:mannosyl-oligosaccharide 1,2-alpha-mannosidase activity"/>
    <property type="evidence" value="ECO:0007669"/>
    <property type="project" value="UniProtKB-EC"/>
</dbReference>
<organism evidence="15 16">
    <name type="scientific">Clonostachys solani</name>
    <dbReference type="NCBI Taxonomy" id="160281"/>
    <lineage>
        <taxon>Eukaryota</taxon>
        <taxon>Fungi</taxon>
        <taxon>Dikarya</taxon>
        <taxon>Ascomycota</taxon>
        <taxon>Pezizomycotina</taxon>
        <taxon>Sordariomycetes</taxon>
        <taxon>Hypocreomycetidae</taxon>
        <taxon>Hypocreales</taxon>
        <taxon>Bionectriaceae</taxon>
        <taxon>Clonostachys</taxon>
    </lineage>
</organism>
<evidence type="ECO:0000256" key="4">
    <source>
        <dbReference type="ARBA" id="ARBA00022729"/>
    </source>
</evidence>
<dbReference type="InterPro" id="IPR036026">
    <property type="entry name" value="Seven-hairpin_glycosidases"/>
</dbReference>
<comment type="pathway">
    <text evidence="2">Protein modification; protein glycosylation.</text>
</comment>
<proteinExistence type="inferred from homology"/>
<keyword evidence="12" id="KW-0479">Metal-binding</keyword>
<feature type="signal peptide" evidence="14">
    <location>
        <begin position="1"/>
        <end position="19"/>
    </location>
</feature>
<dbReference type="GO" id="GO:0005975">
    <property type="term" value="P:carbohydrate metabolic process"/>
    <property type="evidence" value="ECO:0007669"/>
    <property type="project" value="InterPro"/>
</dbReference>
<dbReference type="GO" id="GO:0016020">
    <property type="term" value="C:membrane"/>
    <property type="evidence" value="ECO:0007669"/>
    <property type="project" value="InterPro"/>
</dbReference>
<comment type="similarity">
    <text evidence="3 13">Belongs to the glycosyl hydrolase 47 family.</text>
</comment>
<keyword evidence="12" id="KW-0106">Calcium</keyword>
<comment type="caution">
    <text evidence="15">The sequence shown here is derived from an EMBL/GenBank/DDBJ whole genome shotgun (WGS) entry which is preliminary data.</text>
</comment>
<comment type="cofactor">
    <cofactor evidence="1 12">
        <name>Ca(2+)</name>
        <dbReference type="ChEBI" id="CHEBI:29108"/>
    </cofactor>
</comment>
<dbReference type="GO" id="GO:0005509">
    <property type="term" value="F:calcium ion binding"/>
    <property type="evidence" value="ECO:0007669"/>
    <property type="project" value="InterPro"/>
</dbReference>
<dbReference type="AlphaFoldDB" id="A0A9N9Z3G2"/>
<evidence type="ECO:0000256" key="3">
    <source>
        <dbReference type="ARBA" id="ARBA00007658"/>
    </source>
</evidence>
<evidence type="ECO:0000256" key="13">
    <source>
        <dbReference type="RuleBase" id="RU361193"/>
    </source>
</evidence>
<dbReference type="PANTHER" id="PTHR11742">
    <property type="entry name" value="MANNOSYL-OLIGOSACCHARIDE ALPHA-1,2-MANNOSIDASE-RELATED"/>
    <property type="match status" value="1"/>
</dbReference>
<dbReference type="EC" id="3.2.1.-" evidence="13"/>
<dbReference type="EMBL" id="CABFOC020000035">
    <property type="protein sequence ID" value="CAH0048371.1"/>
    <property type="molecule type" value="Genomic_DNA"/>
</dbReference>
<dbReference type="InterPro" id="IPR050749">
    <property type="entry name" value="Glycosyl_Hydrolase_47"/>
</dbReference>
<dbReference type="Proteomes" id="UP000775872">
    <property type="component" value="Unassembled WGS sequence"/>
</dbReference>
<reference evidence="15 16" key="2">
    <citation type="submission" date="2021-10" db="EMBL/GenBank/DDBJ databases">
        <authorList>
            <person name="Piombo E."/>
        </authorList>
    </citation>
    <scope>NUCLEOTIDE SEQUENCE [LARGE SCALE GENOMIC DNA]</scope>
</reference>
<feature type="chain" id="PRO_5040437136" description="alpha-1,2-Mannosidase" evidence="14">
    <location>
        <begin position="20"/>
        <end position="521"/>
    </location>
</feature>
<dbReference type="PANTHER" id="PTHR11742:SF101">
    <property type="entry name" value="MANNOSYL-OLIGOSACCHARIDE ALPHA-1,2-MANNOSIDASE 1B"/>
    <property type="match status" value="1"/>
</dbReference>
<comment type="catalytic activity">
    <reaction evidence="9">
        <text>N(4)-(alpha-D-Man-(1-&gt;2)-alpha-D-Man-(1-&gt;2)-alpha-D-Man-(1-&gt;3)-[alpha-D-Man-(1-&gt;3)-[alpha-D-Man-(1-&gt;2)-alpha-D-Man-(1-&gt;6)]-alpha-D-Man-(1-&gt;6)]-beta-D-Man-(1-&gt;4)-beta-D-GlcNAc-(1-&gt;4)-beta-D-GlcNAc)-L-asparaginyl-[protein] (N-glucan mannose isomer 8A1,2,3B1,3) + 3 H2O = N(4)-(alpha-D-Man-(1-&gt;3)-[alpha-D-Man-(1-&gt;3)-[alpha-D-Man-(1-&gt;6)]-alpha-D-Man-(1-&gt;6)]-beta-D-Man-(1-&gt;4)-beta-D-GlcNAc-(1-&gt;4)-beta-D-GlcNAc)-L-asparaginyl-[protein] (N-glucan mannose isomer 5A1,2) + 3 beta-D-mannose</text>
        <dbReference type="Rhea" id="RHEA:56028"/>
        <dbReference type="Rhea" id="RHEA-COMP:14358"/>
        <dbReference type="Rhea" id="RHEA-COMP:14367"/>
        <dbReference type="ChEBI" id="CHEBI:15377"/>
        <dbReference type="ChEBI" id="CHEBI:28563"/>
        <dbReference type="ChEBI" id="CHEBI:59087"/>
        <dbReference type="ChEBI" id="CHEBI:60628"/>
        <dbReference type="EC" id="3.2.1.113"/>
    </reaction>
</comment>
<feature type="binding site" evidence="12">
    <location>
        <position position="511"/>
    </location>
    <ligand>
        <name>Ca(2+)</name>
        <dbReference type="ChEBI" id="CHEBI:29108"/>
    </ligand>
</feature>
<dbReference type="OrthoDB" id="8118055at2759"/>
<feature type="active site" description="Proton donor" evidence="11">
    <location>
        <position position="376"/>
    </location>
</feature>
<keyword evidence="7" id="KW-0325">Glycoprotein</keyword>
<dbReference type="GO" id="GO:0005783">
    <property type="term" value="C:endoplasmic reticulum"/>
    <property type="evidence" value="ECO:0007669"/>
    <property type="project" value="TreeGrafter"/>
</dbReference>
<dbReference type="FunFam" id="1.50.10.10:FF:000047">
    <property type="entry name" value="Mannosyl-oligosaccharide alpha-1,2-mannosidase"/>
    <property type="match status" value="1"/>
</dbReference>
<evidence type="ECO:0000256" key="11">
    <source>
        <dbReference type="PIRSR" id="PIRSR601382-1"/>
    </source>
</evidence>
<dbReference type="GO" id="GO:0036503">
    <property type="term" value="P:ERAD pathway"/>
    <property type="evidence" value="ECO:0007669"/>
    <property type="project" value="UniProtKB-ARBA"/>
</dbReference>
<name>A0A9N9Z3G2_9HYPO</name>
<evidence type="ECO:0000256" key="5">
    <source>
        <dbReference type="ARBA" id="ARBA00022801"/>
    </source>
</evidence>
<evidence type="ECO:0000256" key="10">
    <source>
        <dbReference type="ARBA" id="ARBA00048605"/>
    </source>
</evidence>
<evidence type="ECO:0000256" key="12">
    <source>
        <dbReference type="PIRSR" id="PIRSR601382-2"/>
    </source>
</evidence>
<reference evidence="16" key="1">
    <citation type="submission" date="2019-06" db="EMBL/GenBank/DDBJ databases">
        <authorList>
            <person name="Broberg M."/>
        </authorList>
    </citation>
    <scope>NUCLEOTIDE SEQUENCE [LARGE SCALE GENOMIC DNA]</scope>
</reference>
<gene>
    <name evidence="15" type="ORF">CSOL1703_00000316</name>
</gene>
<dbReference type="PRINTS" id="PR00747">
    <property type="entry name" value="GLYHDRLASE47"/>
</dbReference>
<keyword evidence="16" id="KW-1185">Reference proteome</keyword>
<dbReference type="Gene3D" id="1.50.10.10">
    <property type="match status" value="1"/>
</dbReference>
<keyword evidence="6" id="KW-1015">Disulfide bond</keyword>
<evidence type="ECO:0000256" key="7">
    <source>
        <dbReference type="ARBA" id="ARBA00023180"/>
    </source>
</evidence>
<evidence type="ECO:0000256" key="14">
    <source>
        <dbReference type="SAM" id="SignalP"/>
    </source>
</evidence>
<feature type="active site" evidence="11">
    <location>
        <position position="420"/>
    </location>
</feature>
<dbReference type="InterPro" id="IPR001382">
    <property type="entry name" value="Glyco_hydro_47"/>
</dbReference>
<accession>A0A9N9Z3G2</accession>
<dbReference type="SUPFAM" id="SSF48225">
    <property type="entry name" value="Seven-hairpin glycosidases"/>
    <property type="match status" value="1"/>
</dbReference>